<dbReference type="OrthoDB" id="58529at2759"/>
<proteinExistence type="predicted"/>
<organism evidence="1 2">
    <name type="scientific">Suillus luteus UH-Slu-Lm8-n1</name>
    <dbReference type="NCBI Taxonomy" id="930992"/>
    <lineage>
        <taxon>Eukaryota</taxon>
        <taxon>Fungi</taxon>
        <taxon>Dikarya</taxon>
        <taxon>Basidiomycota</taxon>
        <taxon>Agaricomycotina</taxon>
        <taxon>Agaricomycetes</taxon>
        <taxon>Agaricomycetidae</taxon>
        <taxon>Boletales</taxon>
        <taxon>Suillineae</taxon>
        <taxon>Suillaceae</taxon>
        <taxon>Suillus</taxon>
    </lineage>
</organism>
<dbReference type="InParanoid" id="A0A0D0BUE8"/>
<keyword evidence="2" id="KW-1185">Reference proteome</keyword>
<reference evidence="1 2" key="1">
    <citation type="submission" date="2014-04" db="EMBL/GenBank/DDBJ databases">
        <authorList>
            <consortium name="DOE Joint Genome Institute"/>
            <person name="Kuo A."/>
            <person name="Ruytinx J."/>
            <person name="Rineau F."/>
            <person name="Colpaert J."/>
            <person name="Kohler A."/>
            <person name="Nagy L.G."/>
            <person name="Floudas D."/>
            <person name="Copeland A."/>
            <person name="Barry K.W."/>
            <person name="Cichocki N."/>
            <person name="Veneault-Fourrey C."/>
            <person name="LaButti K."/>
            <person name="Lindquist E.A."/>
            <person name="Lipzen A."/>
            <person name="Lundell T."/>
            <person name="Morin E."/>
            <person name="Murat C."/>
            <person name="Sun H."/>
            <person name="Tunlid A."/>
            <person name="Henrissat B."/>
            <person name="Grigoriev I.V."/>
            <person name="Hibbett D.S."/>
            <person name="Martin F."/>
            <person name="Nordberg H.P."/>
            <person name="Cantor M.N."/>
            <person name="Hua S.X."/>
        </authorList>
    </citation>
    <scope>NUCLEOTIDE SEQUENCE [LARGE SCALE GENOMIC DNA]</scope>
    <source>
        <strain evidence="1 2">UH-Slu-Lm8-n1</strain>
    </source>
</reference>
<name>A0A0D0BUE8_9AGAM</name>
<dbReference type="HOGENOM" id="CLU_2307910_0_0_1"/>
<accession>A0A0D0BUE8</accession>
<dbReference type="Proteomes" id="UP000054485">
    <property type="component" value="Unassembled WGS sequence"/>
</dbReference>
<dbReference type="EMBL" id="KN835156">
    <property type="protein sequence ID" value="KIK46668.1"/>
    <property type="molecule type" value="Genomic_DNA"/>
</dbReference>
<evidence type="ECO:0000313" key="1">
    <source>
        <dbReference type="EMBL" id="KIK46668.1"/>
    </source>
</evidence>
<sequence length="100" mass="11891">MIQATPGAAYISHTFNPLPREFRSTLQNLYFRKPRFSFSVYDERYPRFYIIMGFMFHVLVFNTHFARCSVCSHSSSFACYFISSTHSMFFYTSNHTYFQG</sequence>
<gene>
    <name evidence="1" type="ORF">CY34DRAFT_800187</name>
</gene>
<protein>
    <submittedName>
        <fullName evidence="1">Uncharacterized protein</fullName>
    </submittedName>
</protein>
<evidence type="ECO:0000313" key="2">
    <source>
        <dbReference type="Proteomes" id="UP000054485"/>
    </source>
</evidence>
<reference evidence="2" key="2">
    <citation type="submission" date="2015-01" db="EMBL/GenBank/DDBJ databases">
        <title>Evolutionary Origins and Diversification of the Mycorrhizal Mutualists.</title>
        <authorList>
            <consortium name="DOE Joint Genome Institute"/>
            <consortium name="Mycorrhizal Genomics Consortium"/>
            <person name="Kohler A."/>
            <person name="Kuo A."/>
            <person name="Nagy L.G."/>
            <person name="Floudas D."/>
            <person name="Copeland A."/>
            <person name="Barry K.W."/>
            <person name="Cichocki N."/>
            <person name="Veneault-Fourrey C."/>
            <person name="LaButti K."/>
            <person name="Lindquist E.A."/>
            <person name="Lipzen A."/>
            <person name="Lundell T."/>
            <person name="Morin E."/>
            <person name="Murat C."/>
            <person name="Riley R."/>
            <person name="Ohm R."/>
            <person name="Sun H."/>
            <person name="Tunlid A."/>
            <person name="Henrissat B."/>
            <person name="Grigoriev I.V."/>
            <person name="Hibbett D.S."/>
            <person name="Martin F."/>
        </authorList>
    </citation>
    <scope>NUCLEOTIDE SEQUENCE [LARGE SCALE GENOMIC DNA]</scope>
    <source>
        <strain evidence="2">UH-Slu-Lm8-n1</strain>
    </source>
</reference>
<dbReference type="AlphaFoldDB" id="A0A0D0BUE8"/>